<evidence type="ECO:0000259" key="1">
    <source>
        <dbReference type="Pfam" id="PF24390"/>
    </source>
</evidence>
<evidence type="ECO:0000313" key="3">
    <source>
        <dbReference type="Proteomes" id="UP001341820"/>
    </source>
</evidence>
<organism evidence="2 3">
    <name type="scientific">Shouchella miscanthi</name>
    <dbReference type="NCBI Taxonomy" id="2598861"/>
    <lineage>
        <taxon>Bacteria</taxon>
        <taxon>Bacillati</taxon>
        <taxon>Bacillota</taxon>
        <taxon>Bacilli</taxon>
        <taxon>Bacillales</taxon>
        <taxon>Bacillaceae</taxon>
        <taxon>Shouchella</taxon>
    </lineage>
</organism>
<feature type="domain" description="PRTase-CE" evidence="1">
    <location>
        <begin position="39"/>
        <end position="243"/>
    </location>
</feature>
<dbReference type="Pfam" id="PF24390">
    <property type="entry name" value="PRTase-CE"/>
    <property type="match status" value="1"/>
</dbReference>
<dbReference type="RefSeq" id="WP_328239319.1">
    <property type="nucleotide sequence ID" value="NZ_JAROAS010000086.1"/>
</dbReference>
<comment type="caution">
    <text evidence="2">The sequence shown here is derived from an EMBL/GenBank/DDBJ whole genome shotgun (WGS) entry which is preliminary data.</text>
</comment>
<feature type="non-terminal residue" evidence="2">
    <location>
        <position position="248"/>
    </location>
</feature>
<sequence>MRKELLLNKESIEELELYQTQLSFLCSRFNNNIDELDILRWLKNFAQEDRNNALDILKMVEYIDDSQIIEGFDYCIREMFKKFPPKDHKFVLMQVGKYGKSGSAMMYFLSKGKTFSKHKRRFIINAEPSNFISAYNKREKYVYVSVDDYFGTGGSVKDFYENQISYLPNIRVIPICWIGLIVHSESITKITSIAPNSIVFYWKMREKVFKKNKSPFGSRSTDLRKITYKYGYLLNKDNPLGYCILQDK</sequence>
<protein>
    <recommendedName>
        <fullName evidence="1">PRTase-CE domain-containing protein</fullName>
    </recommendedName>
</protein>
<accession>A0ABU6NRE2</accession>
<dbReference type="Proteomes" id="UP001341820">
    <property type="component" value="Unassembled WGS sequence"/>
</dbReference>
<name>A0ABU6NRE2_9BACI</name>
<dbReference type="InterPro" id="IPR056920">
    <property type="entry name" value="PRTase-CE"/>
</dbReference>
<keyword evidence="3" id="KW-1185">Reference proteome</keyword>
<proteinExistence type="predicted"/>
<dbReference type="EMBL" id="JAROAS010000086">
    <property type="protein sequence ID" value="MED4130753.1"/>
    <property type="molecule type" value="Genomic_DNA"/>
</dbReference>
<gene>
    <name evidence="2" type="ORF">P5F74_21830</name>
</gene>
<reference evidence="2 3" key="1">
    <citation type="submission" date="2023-03" db="EMBL/GenBank/DDBJ databases">
        <title>Bacillus Genome Sequencing.</title>
        <authorList>
            <person name="Dunlap C."/>
        </authorList>
    </citation>
    <scope>NUCLEOTIDE SEQUENCE [LARGE SCALE GENOMIC DNA]</scope>
    <source>
        <strain evidence="2 3">B-4107</strain>
    </source>
</reference>
<evidence type="ECO:0000313" key="2">
    <source>
        <dbReference type="EMBL" id="MED4130753.1"/>
    </source>
</evidence>